<dbReference type="Proteomes" id="UP000037035">
    <property type="component" value="Unassembled WGS sequence"/>
</dbReference>
<evidence type="ECO:0000313" key="2">
    <source>
        <dbReference type="Proteomes" id="UP000037035"/>
    </source>
</evidence>
<evidence type="ECO:0008006" key="3">
    <source>
        <dbReference type="Google" id="ProtNLM"/>
    </source>
</evidence>
<dbReference type="OrthoDB" id="2495782at2759"/>
<name>A0A0L6UZ59_9BASI</name>
<gene>
    <name evidence="1" type="ORF">VP01_3141g3</name>
</gene>
<dbReference type="VEuPathDB" id="FungiDB:VP01_3141g3"/>
<proteinExistence type="predicted"/>
<reference evidence="1 2" key="1">
    <citation type="submission" date="2015-08" db="EMBL/GenBank/DDBJ databases">
        <title>Next Generation Sequencing and Analysis of the Genome of Puccinia sorghi L Schw, the Causal Agent of Maize Common Rust.</title>
        <authorList>
            <person name="Rochi L."/>
            <person name="Burguener G."/>
            <person name="Darino M."/>
            <person name="Turjanski A."/>
            <person name="Kreff E."/>
            <person name="Dieguez M.J."/>
            <person name="Sacco F."/>
        </authorList>
    </citation>
    <scope>NUCLEOTIDE SEQUENCE [LARGE SCALE GENOMIC DNA]</scope>
    <source>
        <strain evidence="1 2">RO10H11247</strain>
    </source>
</reference>
<dbReference type="AlphaFoldDB" id="A0A0L6UZ59"/>
<accession>A0A0L6UZ59</accession>
<keyword evidence="2" id="KW-1185">Reference proteome</keyword>
<evidence type="ECO:0000313" key="1">
    <source>
        <dbReference type="EMBL" id="KNZ53764.1"/>
    </source>
</evidence>
<organism evidence="1 2">
    <name type="scientific">Puccinia sorghi</name>
    <dbReference type="NCBI Taxonomy" id="27349"/>
    <lineage>
        <taxon>Eukaryota</taxon>
        <taxon>Fungi</taxon>
        <taxon>Dikarya</taxon>
        <taxon>Basidiomycota</taxon>
        <taxon>Pucciniomycotina</taxon>
        <taxon>Pucciniomycetes</taxon>
        <taxon>Pucciniales</taxon>
        <taxon>Pucciniaceae</taxon>
        <taxon>Puccinia</taxon>
    </lineage>
</organism>
<sequence>MIKAYTSSKAHLGENLQHPECPQPTSAIVVLGHVGPRVLSARLYINLNPAFLPQHRVSCTSCASEGLSHACELNPSQASVRSCNRCHEGKRQCSFLSDSDSYIKALLHTLNRQAAELADVTRRTGEIEAVLGVQLAAEAHLHWYQRICRAHFADRSHLSHHSVITWNGLTGRRQRFVVYIL</sequence>
<protein>
    <recommendedName>
        <fullName evidence="3">Zn(2)-C6 fungal-type domain-containing protein</fullName>
    </recommendedName>
</protein>
<comment type="caution">
    <text evidence="1">The sequence shown here is derived from an EMBL/GenBank/DDBJ whole genome shotgun (WGS) entry which is preliminary data.</text>
</comment>
<dbReference type="EMBL" id="LAVV01008104">
    <property type="protein sequence ID" value="KNZ53764.1"/>
    <property type="molecule type" value="Genomic_DNA"/>
</dbReference>